<name>A0A075SHM0_STRSU</name>
<dbReference type="PATRIC" id="fig|1214179.4.peg.856"/>
<accession>A0A075SHM0</accession>
<evidence type="ECO:0000313" key="1">
    <source>
        <dbReference type="EMBL" id="AIG43328.1"/>
    </source>
</evidence>
<protein>
    <submittedName>
        <fullName evidence="1">Uncharacterized protein</fullName>
    </submittedName>
</protein>
<dbReference type="AlphaFoldDB" id="A0A075SHM0"/>
<dbReference type="EMBL" id="CP008921">
    <property type="protein sequence ID" value="AIG43328.1"/>
    <property type="molecule type" value="Genomic_DNA"/>
</dbReference>
<proteinExistence type="predicted"/>
<organism evidence="1 2">
    <name type="scientific">Streptococcus suis 6407</name>
    <dbReference type="NCBI Taxonomy" id="1214179"/>
    <lineage>
        <taxon>Bacteria</taxon>
        <taxon>Bacillati</taxon>
        <taxon>Bacillota</taxon>
        <taxon>Bacilli</taxon>
        <taxon>Lactobacillales</taxon>
        <taxon>Streptococcaceae</taxon>
        <taxon>Streptococcus</taxon>
    </lineage>
</organism>
<dbReference type="HOGENOM" id="CLU_1634435_0_0_9"/>
<reference evidence="1 2" key="1">
    <citation type="journal article" date="2014" name="Genome Announc.">
        <title>Whole-Genome Sequence of Streptococcus suis Serotype 4 Reference Strain 6407.</title>
        <authorList>
            <person name="Wang K."/>
            <person name="Chen J."/>
            <person name="Yao H."/>
            <person name="Lu C."/>
        </authorList>
    </citation>
    <scope>NUCLEOTIDE SEQUENCE [LARGE SCALE GENOMIC DNA]</scope>
    <source>
        <strain evidence="1">6407</strain>
    </source>
</reference>
<sequence>MANGISVDVVRSGFPVSIGPVELWFDTSDEFLVTFFDLEQEAQKRLAEFEKSIVEANLDKKLEEGITKDTLLGAIDLEKKLLEIQYDLLFGDGTFEKLYAEFPDHQALDLTLEKVAALIEAKLSELKIERENIVKERINKYKKKSKTAKK</sequence>
<gene>
    <name evidence="1" type="ORF">ID09_04490</name>
</gene>
<dbReference type="RefSeq" id="WP_024390524.1">
    <property type="nucleotide sequence ID" value="NZ_ALLE01000011.1"/>
</dbReference>
<evidence type="ECO:0000313" key="2">
    <source>
        <dbReference type="Proteomes" id="UP000028185"/>
    </source>
</evidence>
<dbReference type="Proteomes" id="UP000028185">
    <property type="component" value="Chromosome"/>
</dbReference>